<organism evidence="7 8">
    <name type="scientific">Sphingomonas colocasiae</name>
    <dbReference type="NCBI Taxonomy" id="1848973"/>
    <lineage>
        <taxon>Bacteria</taxon>
        <taxon>Pseudomonadati</taxon>
        <taxon>Pseudomonadota</taxon>
        <taxon>Alphaproteobacteria</taxon>
        <taxon>Sphingomonadales</taxon>
        <taxon>Sphingomonadaceae</taxon>
        <taxon>Sphingomonas</taxon>
    </lineage>
</organism>
<dbReference type="Proteomes" id="UP000706039">
    <property type="component" value="Unassembled WGS sequence"/>
</dbReference>
<comment type="caution">
    <text evidence="7">The sequence shown here is derived from an EMBL/GenBank/DDBJ whole genome shotgun (WGS) entry which is preliminary data.</text>
</comment>
<sequence length="222" mass="24343">MPPVAAAAVARRSVRAFTAEPVPGEAIEAILAAALRAPSGGNLQPWHIHVVRGGALARLTAAMRLAQEAGEQEVPNHPVYPEGLWEPYRSRRFENGEDLYRTIGIERSDKAGRLRQLAQNYQLFGAPAGLFFAIDRRMGRAQWIDLGMVMQTVMLVALEHGLATCPQAAWALWPDTLGELLGLDEHMMIAAGMALGHEDTAHPINTLRTTRQSLDEGVTWHD</sequence>
<dbReference type="Pfam" id="PF00881">
    <property type="entry name" value="Nitroreductase"/>
    <property type="match status" value="1"/>
</dbReference>
<evidence type="ECO:0000259" key="6">
    <source>
        <dbReference type="Pfam" id="PF00881"/>
    </source>
</evidence>
<feature type="domain" description="Nitroreductase" evidence="6">
    <location>
        <begin position="10"/>
        <end position="197"/>
    </location>
</feature>
<name>A0ABS7PT10_9SPHN</name>
<evidence type="ECO:0000256" key="5">
    <source>
        <dbReference type="ARBA" id="ARBA00023002"/>
    </source>
</evidence>
<gene>
    <name evidence="7" type="ORF">K7G82_18550</name>
</gene>
<dbReference type="PANTHER" id="PTHR43673">
    <property type="entry name" value="NAD(P)H NITROREDUCTASE YDGI-RELATED"/>
    <property type="match status" value="1"/>
</dbReference>
<protein>
    <submittedName>
        <fullName evidence="7">Nitroreductase</fullName>
    </submittedName>
</protein>
<keyword evidence="5" id="KW-0560">Oxidoreductase</keyword>
<dbReference type="Gene3D" id="3.40.109.10">
    <property type="entry name" value="NADH Oxidase"/>
    <property type="match status" value="1"/>
</dbReference>
<dbReference type="CDD" id="cd02136">
    <property type="entry name" value="PnbA_NfnB-like"/>
    <property type="match status" value="1"/>
</dbReference>
<dbReference type="SUPFAM" id="SSF55469">
    <property type="entry name" value="FMN-dependent nitroreductase-like"/>
    <property type="match status" value="1"/>
</dbReference>
<reference evidence="7 8" key="1">
    <citation type="submission" date="2021-08" db="EMBL/GenBank/DDBJ databases">
        <authorList>
            <person name="Tuo L."/>
        </authorList>
    </citation>
    <scope>NUCLEOTIDE SEQUENCE [LARGE SCALE GENOMIC DNA]</scope>
    <source>
        <strain evidence="7 8">JCM 31229</strain>
    </source>
</reference>
<proteinExistence type="inferred from homology"/>
<evidence type="ECO:0000256" key="1">
    <source>
        <dbReference type="ARBA" id="ARBA00001917"/>
    </source>
</evidence>
<evidence type="ECO:0000256" key="3">
    <source>
        <dbReference type="ARBA" id="ARBA00022630"/>
    </source>
</evidence>
<keyword evidence="3" id="KW-0285">Flavoprotein</keyword>
<evidence type="ECO:0000256" key="4">
    <source>
        <dbReference type="ARBA" id="ARBA00022643"/>
    </source>
</evidence>
<dbReference type="EMBL" id="JAINVV010000008">
    <property type="protein sequence ID" value="MBY8824311.1"/>
    <property type="molecule type" value="Genomic_DNA"/>
</dbReference>
<keyword evidence="8" id="KW-1185">Reference proteome</keyword>
<dbReference type="InterPro" id="IPR000415">
    <property type="entry name" value="Nitroreductase-like"/>
</dbReference>
<evidence type="ECO:0000313" key="7">
    <source>
        <dbReference type="EMBL" id="MBY8824311.1"/>
    </source>
</evidence>
<keyword evidence="4" id="KW-0288">FMN</keyword>
<evidence type="ECO:0000313" key="8">
    <source>
        <dbReference type="Proteomes" id="UP000706039"/>
    </source>
</evidence>
<dbReference type="PANTHER" id="PTHR43673:SF2">
    <property type="entry name" value="NITROREDUCTASE"/>
    <property type="match status" value="1"/>
</dbReference>
<comment type="cofactor">
    <cofactor evidence="1">
        <name>FMN</name>
        <dbReference type="ChEBI" id="CHEBI:58210"/>
    </cofactor>
</comment>
<accession>A0ABS7PT10</accession>
<comment type="similarity">
    <text evidence="2">Belongs to the nitroreductase family.</text>
</comment>
<dbReference type="InterPro" id="IPR029479">
    <property type="entry name" value="Nitroreductase"/>
</dbReference>
<evidence type="ECO:0000256" key="2">
    <source>
        <dbReference type="ARBA" id="ARBA00007118"/>
    </source>
</evidence>